<dbReference type="RefSeq" id="WP_105041447.1">
    <property type="nucleotide sequence ID" value="NZ_PPSL01000012.1"/>
</dbReference>
<feature type="coiled-coil region" evidence="1">
    <location>
        <begin position="326"/>
        <end position="353"/>
    </location>
</feature>
<dbReference type="Proteomes" id="UP000239872">
    <property type="component" value="Unassembled WGS sequence"/>
</dbReference>
<comment type="caution">
    <text evidence="2">The sequence shown here is derived from an EMBL/GenBank/DDBJ whole genome shotgun (WGS) entry which is preliminary data.</text>
</comment>
<keyword evidence="3" id="KW-1185">Reference proteome</keyword>
<dbReference type="OrthoDB" id="1091220at2"/>
<evidence type="ECO:0000313" key="2">
    <source>
        <dbReference type="EMBL" id="PQJ08807.1"/>
    </source>
</evidence>
<keyword evidence="1" id="KW-0175">Coiled coil</keyword>
<evidence type="ECO:0008006" key="4">
    <source>
        <dbReference type="Google" id="ProtNLM"/>
    </source>
</evidence>
<protein>
    <recommendedName>
        <fullName evidence="4">Transporter</fullName>
    </recommendedName>
</protein>
<evidence type="ECO:0000256" key="1">
    <source>
        <dbReference type="SAM" id="Coils"/>
    </source>
</evidence>
<gene>
    <name evidence="2" type="ORF">CJD36_022400</name>
</gene>
<accession>A0A2S7SQA4</accession>
<dbReference type="GO" id="GO:0015562">
    <property type="term" value="F:efflux transmembrane transporter activity"/>
    <property type="evidence" value="ECO:0007669"/>
    <property type="project" value="InterPro"/>
</dbReference>
<evidence type="ECO:0000313" key="3">
    <source>
        <dbReference type="Proteomes" id="UP000239872"/>
    </source>
</evidence>
<name>A0A2S7SQA4_9BACT</name>
<sequence>MAKVLVAFLFILSFRDAYCQQYDLEYYVATGLSNSPLLKDYDNQILSAGIDSQLVKSVYKPQANFTSSNFYAPVINGYGYDPAVTNNGTYSSLVSVDQAFTGRKNKAAQLGTVRLQGDSLRNGKKMSEQDIRRSITNQYIIAYGDWQQLQFNEEIHKLLSQEDTLLRKLTESNIYRQTDYLTFLVTLQQQELQIRQLHLQYQTDFATLNYLCGIFDTGLVSLTPPDITVLPLPDKTSSVFYKKFMLDSMILDNNQALLNYSYRPKLGIYANAGYNTSALYQVYKTLGTGFGLNFTVPIYDGHQRKLKTQKISYLQNTVAHYKNFFNAQYDQQQAQLKQQLDNVESLITDINKQIRYAETLISVNGRLLTSGDAKIADFVIAINNYLNAKNLLAQNNISRLQVINQINYWNK</sequence>
<dbReference type="SUPFAM" id="SSF56954">
    <property type="entry name" value="Outer membrane efflux proteins (OEP)"/>
    <property type="match status" value="1"/>
</dbReference>
<dbReference type="Gene3D" id="1.20.1600.10">
    <property type="entry name" value="Outer membrane efflux proteins (OEP)"/>
    <property type="match status" value="1"/>
</dbReference>
<reference evidence="2 3" key="1">
    <citation type="submission" date="2018-01" db="EMBL/GenBank/DDBJ databases">
        <title>A novel member of the phylum Bacteroidetes isolated from glacier ice.</title>
        <authorList>
            <person name="Liu Q."/>
            <person name="Xin Y.-H."/>
        </authorList>
    </citation>
    <scope>NUCLEOTIDE SEQUENCE [LARGE SCALE GENOMIC DNA]</scope>
    <source>
        <strain evidence="2 3">RB1R16</strain>
    </source>
</reference>
<organism evidence="2 3">
    <name type="scientific">Flavipsychrobacter stenotrophus</name>
    <dbReference type="NCBI Taxonomy" id="2077091"/>
    <lineage>
        <taxon>Bacteria</taxon>
        <taxon>Pseudomonadati</taxon>
        <taxon>Bacteroidota</taxon>
        <taxon>Chitinophagia</taxon>
        <taxon>Chitinophagales</taxon>
        <taxon>Chitinophagaceae</taxon>
        <taxon>Flavipsychrobacter</taxon>
    </lineage>
</organism>
<dbReference type="AlphaFoldDB" id="A0A2S7SQA4"/>
<proteinExistence type="predicted"/>
<dbReference type="EMBL" id="PPSL01000012">
    <property type="protein sequence ID" value="PQJ08807.1"/>
    <property type="molecule type" value="Genomic_DNA"/>
</dbReference>